<dbReference type="AlphaFoldDB" id="A0AAD9GDB4"/>
<reference evidence="2" key="2">
    <citation type="submission" date="2021-05" db="EMBL/GenBank/DDBJ databases">
        <authorList>
            <person name="Pain A."/>
        </authorList>
    </citation>
    <scope>NUCLEOTIDE SEQUENCE</scope>
    <source>
        <strain evidence="2">1802A</strain>
    </source>
</reference>
<evidence type="ECO:0000313" key="3">
    <source>
        <dbReference type="Proteomes" id="UP001195914"/>
    </source>
</evidence>
<evidence type="ECO:0000313" key="2">
    <source>
        <dbReference type="EMBL" id="KAK1936295.1"/>
    </source>
</evidence>
<feature type="compositionally biased region" description="Basic and acidic residues" evidence="1">
    <location>
        <begin position="1"/>
        <end position="23"/>
    </location>
</feature>
<reference evidence="2" key="1">
    <citation type="journal article" date="2014" name="Nucleic Acids Res.">
        <title>The evolutionary dynamics of variant antigen genes in Babesia reveal a history of genomic innovation underlying host-parasite interaction.</title>
        <authorList>
            <person name="Jackson A.P."/>
            <person name="Otto T.D."/>
            <person name="Darby A."/>
            <person name="Ramaprasad A."/>
            <person name="Xia D."/>
            <person name="Echaide I.E."/>
            <person name="Farber M."/>
            <person name="Gahlot S."/>
            <person name="Gamble J."/>
            <person name="Gupta D."/>
            <person name="Gupta Y."/>
            <person name="Jackson L."/>
            <person name="Malandrin L."/>
            <person name="Malas T.B."/>
            <person name="Moussa E."/>
            <person name="Nair M."/>
            <person name="Reid A.J."/>
            <person name="Sanders M."/>
            <person name="Sharma J."/>
            <person name="Tracey A."/>
            <person name="Quail M.A."/>
            <person name="Weir W."/>
            <person name="Wastling J.M."/>
            <person name="Hall N."/>
            <person name="Willadsen P."/>
            <person name="Lingelbach K."/>
            <person name="Shiels B."/>
            <person name="Tait A."/>
            <person name="Berriman M."/>
            <person name="Allred D.R."/>
            <person name="Pain A."/>
        </authorList>
    </citation>
    <scope>NUCLEOTIDE SEQUENCE</scope>
    <source>
        <strain evidence="2">1802A</strain>
    </source>
</reference>
<dbReference type="Gene3D" id="2.130.10.10">
    <property type="entry name" value="YVTN repeat-like/Quinoprotein amine dehydrogenase"/>
    <property type="match status" value="1"/>
</dbReference>
<comment type="caution">
    <text evidence="2">The sequence shown here is derived from an EMBL/GenBank/DDBJ whole genome shotgun (WGS) entry which is preliminary data.</text>
</comment>
<gene>
    <name evidence="2" type="ORF">X943_002620</name>
</gene>
<accession>A0AAD9GDB4</accession>
<evidence type="ECO:0000256" key="1">
    <source>
        <dbReference type="SAM" id="MobiDB-lite"/>
    </source>
</evidence>
<name>A0AAD9GDB4_BABDI</name>
<protein>
    <submittedName>
        <fullName evidence="2">Uncharacterized protein</fullName>
    </submittedName>
</protein>
<proteinExistence type="predicted"/>
<dbReference type="EMBL" id="JAHBMH010000044">
    <property type="protein sequence ID" value="KAK1936295.1"/>
    <property type="molecule type" value="Genomic_DNA"/>
</dbReference>
<feature type="region of interest" description="Disordered" evidence="1">
    <location>
        <begin position="1"/>
        <end position="58"/>
    </location>
</feature>
<keyword evidence="3" id="KW-1185">Reference proteome</keyword>
<sequence>MDARSDASHRLTEDGLSDNERGRANRRVFSNASSSSSTMMVKHSDGAPRRQSSFSSVSRNCDELSINQRIKQADERKQWSSIKSLMKKLNALSDSLDDVGWGPAYDIPAKPTRKGPTLGLFFGQAKRAENCSVILQTPDAMERYSFYGKLLQHTSCSPYAITKVSYGHVVGIGRCALCGTQCGKILVYTIGRFERVIVLDTLEYYGKARDSDTEFSVDSSDESSVDMANTFEINAIEFVKTFDTFARHMIVGNNLGHLLIIELPSMKLINVIYYPVEGADEWCYEDGVDCAELSEDEYDEPPPERTIRTPISMGGPSAYISCMSIYPVVNDLWVGYGDGTFAVFEIPSGRCKIHVPISSMDGNDEANIDVDKRWQRVMGIHFSTMLELTLVVYGNIRVDVWDARCYSLLKSFPASVLACGTSLISSMSIYEGYDKMCLLFVGSMDGSLILRRVERLPNNDISWSLLFNLLYDVKFKGSSNEKAQDESDHESSDFRGAPITCICPLPSHNAVIVGNACGGLVSAWNILRRIKNK</sequence>
<organism evidence="2 3">
    <name type="scientific">Babesia divergens</name>
    <dbReference type="NCBI Taxonomy" id="32595"/>
    <lineage>
        <taxon>Eukaryota</taxon>
        <taxon>Sar</taxon>
        <taxon>Alveolata</taxon>
        <taxon>Apicomplexa</taxon>
        <taxon>Aconoidasida</taxon>
        <taxon>Piroplasmida</taxon>
        <taxon>Babesiidae</taxon>
        <taxon>Babesia</taxon>
    </lineage>
</organism>
<dbReference type="SUPFAM" id="SSF50978">
    <property type="entry name" value="WD40 repeat-like"/>
    <property type="match status" value="1"/>
</dbReference>
<dbReference type="Proteomes" id="UP001195914">
    <property type="component" value="Unassembled WGS sequence"/>
</dbReference>
<dbReference type="InterPro" id="IPR015943">
    <property type="entry name" value="WD40/YVTN_repeat-like_dom_sf"/>
</dbReference>
<dbReference type="InterPro" id="IPR036322">
    <property type="entry name" value="WD40_repeat_dom_sf"/>
</dbReference>